<evidence type="ECO:0000259" key="1">
    <source>
        <dbReference type="Pfam" id="PF12625"/>
    </source>
</evidence>
<evidence type="ECO:0000313" key="2">
    <source>
        <dbReference type="EMBL" id="QHQ68924.1"/>
    </source>
</evidence>
<dbReference type="Proteomes" id="UP000464915">
    <property type="component" value="Chromosome"/>
</dbReference>
<sequence>MFIRCKNKVVESSQLILDGRYEDLLSHYKFNVEEALKKANIPEDCFKKLHPSMSEQQYYNFMAAIGDQISDPFTPIEIATTNPIESFSPPIFAAYSSRNGDIFIKRLAKYKKLIGPLSFKIDEDSKQLSITLTPSNQQYSLPSFLVLSEFAFLVGLLRKTTKEAISPLKITMTSPVNDEQVINFFGCKIESGKSKTITFAKKDLQVNFISYN</sequence>
<dbReference type="EMBL" id="CP047142">
    <property type="protein sequence ID" value="QHQ68924.1"/>
    <property type="molecule type" value="Genomic_DNA"/>
</dbReference>
<dbReference type="Pfam" id="PF12625">
    <property type="entry name" value="Arabinose_bd"/>
    <property type="match status" value="1"/>
</dbReference>
<proteinExistence type="predicted"/>
<reference evidence="2 3" key="1">
    <citation type="submission" date="2019-12" db="EMBL/GenBank/DDBJ databases">
        <title>Complete Genome Sequences of Lactobacillus strains, C25 and P38, Isolated from Chicken Cecum.</title>
        <authorList>
            <person name="Hassan H.M."/>
            <person name="Mendoza M."/>
            <person name="Rezvani M."/>
            <person name="Koci M.D."/>
            <person name="Dickey A.N."/>
            <person name="Scholl E.H."/>
        </authorList>
    </citation>
    <scope>NUCLEOTIDE SEQUENCE [LARGE SCALE GENOMIC DNA]</scope>
    <source>
        <strain evidence="2 3">C25</strain>
    </source>
</reference>
<dbReference type="RefSeq" id="WP_065990176.1">
    <property type="nucleotide sequence ID" value="NZ_CP047142.1"/>
</dbReference>
<protein>
    <submittedName>
        <fullName evidence="2">AraC family transcriptional regulator</fullName>
    </submittedName>
</protein>
<accession>A0AB37DIH8</accession>
<organism evidence="2 3">
    <name type="scientific">Lactobacillus crispatus</name>
    <dbReference type="NCBI Taxonomy" id="47770"/>
    <lineage>
        <taxon>Bacteria</taxon>
        <taxon>Bacillati</taxon>
        <taxon>Bacillota</taxon>
        <taxon>Bacilli</taxon>
        <taxon>Lactobacillales</taxon>
        <taxon>Lactobacillaceae</taxon>
        <taxon>Lactobacillus</taxon>
    </lineage>
</organism>
<name>A0AB37DIH8_9LACO</name>
<gene>
    <name evidence="2" type="ORF">GSR61_10475</name>
</gene>
<evidence type="ECO:0000313" key="3">
    <source>
        <dbReference type="Proteomes" id="UP000464915"/>
    </source>
</evidence>
<dbReference type="InterPro" id="IPR032687">
    <property type="entry name" value="AraC-type_N"/>
</dbReference>
<feature type="domain" description="HTH-type transcriptional regulator AraC-type N-terminal" evidence="1">
    <location>
        <begin position="32"/>
        <end position="205"/>
    </location>
</feature>
<dbReference type="AlphaFoldDB" id="A0AB37DIH8"/>